<name>Q8EQG3_OCEIH</name>
<evidence type="ECO:0000256" key="3">
    <source>
        <dbReference type="ARBA" id="ARBA00022989"/>
    </source>
</evidence>
<gene>
    <name evidence="5" type="primary">tatC</name>
    <name evidence="6" type="ordered locus">OB1737</name>
</gene>
<protein>
    <recommendedName>
        <fullName evidence="5">Sec-independent protein translocase protein TatC</fullName>
    </recommendedName>
</protein>
<dbReference type="eggNOG" id="COG0805">
    <property type="taxonomic scope" value="Bacteria"/>
</dbReference>
<comment type="subunit">
    <text evidence="5">Forms a complex with TatA.</text>
</comment>
<evidence type="ECO:0000256" key="4">
    <source>
        <dbReference type="ARBA" id="ARBA00023136"/>
    </source>
</evidence>
<sequence length="257" mass="29555">MSTPEDQYTSNTDGTEKEMNVVGHLSELRNRLIVTAVIFIILFIIGFLNVKDIYWFFVNDIDLELTAISPTEIIWVYFSMAGLVAIIGTIPILAYQVWAFISPALTSREKKVSLSYIPALFLLFIIGLVFGYIIFIHLIFPFLLSLNEDMFNIMFTVDRYFTFLMKITLPFAFLFELPLIAMFLTSLGIVTPDFMTKNRKYAYFVLIVIGVIITPPDFILQIVVAVPLMVIYEISIYLSKIVYKKKQAKHEAFMNES</sequence>
<evidence type="ECO:0000256" key="5">
    <source>
        <dbReference type="HAMAP-Rule" id="MF_00902"/>
    </source>
</evidence>
<dbReference type="PhylomeDB" id="Q8EQG3"/>
<keyword evidence="4 5" id="KW-0472">Membrane</keyword>
<keyword evidence="2 5" id="KW-0812">Transmembrane</keyword>
<dbReference type="STRING" id="221109.gene:10733977"/>
<evidence type="ECO:0000256" key="1">
    <source>
        <dbReference type="ARBA" id="ARBA00004141"/>
    </source>
</evidence>
<comment type="subcellular location">
    <subcellularLocation>
        <location evidence="5">Cell membrane</location>
        <topology evidence="5">Multi-pass membrane protein</topology>
    </subcellularLocation>
    <subcellularLocation>
        <location evidence="1">Membrane</location>
        <topology evidence="1">Multi-pass membrane protein</topology>
    </subcellularLocation>
</comment>
<feature type="transmembrane region" description="Helical" evidence="5">
    <location>
        <begin position="163"/>
        <end position="189"/>
    </location>
</feature>
<keyword evidence="5" id="KW-0813">Transport</keyword>
<feature type="transmembrane region" description="Helical" evidence="5">
    <location>
        <begin position="119"/>
        <end position="143"/>
    </location>
</feature>
<evidence type="ECO:0000313" key="6">
    <source>
        <dbReference type="EMBL" id="BAC13693.1"/>
    </source>
</evidence>
<organism evidence="6 7">
    <name type="scientific">Oceanobacillus iheyensis (strain DSM 14371 / CIP 107618 / JCM 11309 / KCTC 3954 / HTE831)</name>
    <dbReference type="NCBI Taxonomy" id="221109"/>
    <lineage>
        <taxon>Bacteria</taxon>
        <taxon>Bacillati</taxon>
        <taxon>Bacillota</taxon>
        <taxon>Bacilli</taxon>
        <taxon>Bacillales</taxon>
        <taxon>Bacillaceae</taxon>
        <taxon>Oceanobacillus</taxon>
    </lineage>
</organism>
<dbReference type="OrthoDB" id="9777044at2"/>
<dbReference type="PANTHER" id="PTHR30371">
    <property type="entry name" value="SEC-INDEPENDENT PROTEIN TRANSLOCASE PROTEIN TATC"/>
    <property type="match status" value="1"/>
</dbReference>
<feature type="transmembrane region" description="Helical" evidence="5">
    <location>
        <begin position="32"/>
        <end position="54"/>
    </location>
</feature>
<dbReference type="PANTHER" id="PTHR30371:SF4">
    <property type="entry name" value="SEC-INDEPENDENT PROTEIN TRANSLOCASE PROTEIN TATCD"/>
    <property type="match status" value="1"/>
</dbReference>
<evidence type="ECO:0000256" key="2">
    <source>
        <dbReference type="ARBA" id="ARBA00022692"/>
    </source>
</evidence>
<dbReference type="HAMAP" id="MF_00902">
    <property type="entry name" value="TatC"/>
    <property type="match status" value="1"/>
</dbReference>
<keyword evidence="3 5" id="KW-1133">Transmembrane helix</keyword>
<dbReference type="InterPro" id="IPR019820">
    <property type="entry name" value="Sec-indep_translocase_CS"/>
</dbReference>
<reference evidence="6 7" key="2">
    <citation type="journal article" date="2002" name="Nucleic Acids Res.">
        <title>Genome sequence of Oceanobacillus iheyensis isolated from the Iheya Ridge and its unexpected adaptive capabilities to extreme environments.</title>
        <authorList>
            <person name="Takami H."/>
            <person name="Takaki Y."/>
            <person name="Uchiyama I."/>
        </authorList>
    </citation>
    <scope>NUCLEOTIDE SEQUENCE [LARGE SCALE GENOMIC DNA]</scope>
    <source>
        <strain evidence="7">DSM 14371 / CIP 107618 / JCM 11309 / KCTC 3954 / HTE831</strain>
    </source>
</reference>
<reference evidence="6 7" key="1">
    <citation type="journal article" date="2001" name="FEMS Microbiol. Lett.">
        <title>Oceanobacillus iheyensis gen. nov., sp. nov., a deep-sea extremely halotolerant and alkaliphilic species isolated from a depth of 1050 m on the Iheya Ridge.</title>
        <authorList>
            <person name="Lu J."/>
            <person name="Nogi Y."/>
            <person name="Takami H."/>
        </authorList>
    </citation>
    <scope>NUCLEOTIDE SEQUENCE [LARGE SCALE GENOMIC DNA]</scope>
    <source>
        <strain evidence="7">DSM 14371 / CIP 107618 / JCM 11309 / KCTC 3954 / HTE831</strain>
    </source>
</reference>
<comment type="function">
    <text evidence="5">Part of the twin-arginine translocation (Tat) system that transports large folded proteins containing a characteristic twin-arginine motif in their signal peptide across membranes.</text>
</comment>
<proteinExistence type="inferred from homology"/>
<keyword evidence="7" id="KW-1185">Reference proteome</keyword>
<dbReference type="NCBIfam" id="TIGR00945">
    <property type="entry name" value="tatC"/>
    <property type="match status" value="1"/>
</dbReference>
<keyword evidence="5" id="KW-0811">Translocation</keyword>
<evidence type="ECO:0000313" key="7">
    <source>
        <dbReference type="Proteomes" id="UP000000822"/>
    </source>
</evidence>
<dbReference type="AlphaFoldDB" id="Q8EQG3"/>
<dbReference type="GO" id="GO:0009977">
    <property type="term" value="F:proton motive force dependent protein transmembrane transporter activity"/>
    <property type="evidence" value="ECO:0007669"/>
    <property type="project" value="TreeGrafter"/>
</dbReference>
<dbReference type="GO" id="GO:0043953">
    <property type="term" value="P:protein transport by the Tat complex"/>
    <property type="evidence" value="ECO:0007669"/>
    <property type="project" value="UniProtKB-UniRule"/>
</dbReference>
<dbReference type="GO" id="GO:0065002">
    <property type="term" value="P:intracellular protein transmembrane transport"/>
    <property type="evidence" value="ECO:0007669"/>
    <property type="project" value="TreeGrafter"/>
</dbReference>
<comment type="similarity">
    <text evidence="5">Belongs to the TatC family.</text>
</comment>
<dbReference type="RefSeq" id="WP_011066137.1">
    <property type="nucleotide sequence ID" value="NC_004193.1"/>
</dbReference>
<dbReference type="GO" id="GO:0033281">
    <property type="term" value="C:TAT protein transport complex"/>
    <property type="evidence" value="ECO:0007669"/>
    <property type="project" value="UniProtKB-UniRule"/>
</dbReference>
<feature type="transmembrane region" description="Helical" evidence="5">
    <location>
        <begin position="201"/>
        <end position="219"/>
    </location>
</feature>
<dbReference type="PROSITE" id="PS01218">
    <property type="entry name" value="TATC"/>
    <property type="match status" value="1"/>
</dbReference>
<dbReference type="Pfam" id="PF00902">
    <property type="entry name" value="TatC"/>
    <property type="match status" value="1"/>
</dbReference>
<dbReference type="PRINTS" id="PR01840">
    <property type="entry name" value="TATCFAMILY"/>
</dbReference>
<dbReference type="Proteomes" id="UP000000822">
    <property type="component" value="Chromosome"/>
</dbReference>
<dbReference type="KEGG" id="oih:OB1737"/>
<dbReference type="EMBL" id="BA000028">
    <property type="protein sequence ID" value="BAC13693.1"/>
    <property type="molecule type" value="Genomic_DNA"/>
</dbReference>
<accession>Q8EQG3</accession>
<dbReference type="InterPro" id="IPR002033">
    <property type="entry name" value="TatC"/>
</dbReference>
<dbReference type="HOGENOM" id="CLU_031942_3_1_9"/>
<comment type="caution">
    <text evidence="5">Lacks conserved residue(s) required for the propagation of feature annotation.</text>
</comment>
<keyword evidence="5" id="KW-0653">Protein transport</keyword>
<keyword evidence="5" id="KW-1003">Cell membrane</keyword>
<feature type="transmembrane region" description="Helical" evidence="5">
    <location>
        <begin position="74"/>
        <end position="98"/>
    </location>
</feature>